<evidence type="ECO:0000256" key="2">
    <source>
        <dbReference type="ARBA" id="ARBA00021549"/>
    </source>
</evidence>
<evidence type="ECO:0000256" key="1">
    <source>
        <dbReference type="ARBA" id="ARBA00004377"/>
    </source>
</evidence>
<comment type="subcellular location">
    <subcellularLocation>
        <location evidence="1">Cell inner membrane</location>
        <topology evidence="1">Single-pass membrane protein</topology>
    </subcellularLocation>
</comment>
<sequence>MSKSPNAGYRSMGFTLVELMITIVIAMIILSITVPSFNQLIESSRVKTTQDLLTSAIQRAQQEAIRSGRSAYLCPSVDGTGCSSAWAADRGWLIFLDQDRDDNFTSSNDSIISVQTTIDAAEIEGSSVKLHFFPSGHVADVSGAAPSFSICSGSDNVDDRRFSINRVGRVDYVAAASHCS</sequence>
<dbReference type="InterPro" id="IPR045584">
    <property type="entry name" value="Pilin-like"/>
</dbReference>
<keyword evidence="6 11" id="KW-0812">Transmembrane</keyword>
<organism evidence="13 14">
    <name type="scientific">Ferrimonas lipolytica</name>
    <dbReference type="NCBI Taxonomy" id="2724191"/>
    <lineage>
        <taxon>Bacteria</taxon>
        <taxon>Pseudomonadati</taxon>
        <taxon>Pseudomonadota</taxon>
        <taxon>Gammaproteobacteria</taxon>
        <taxon>Alteromonadales</taxon>
        <taxon>Ferrimonadaceae</taxon>
        <taxon>Ferrimonas</taxon>
    </lineage>
</organism>
<dbReference type="RefSeq" id="WP_168660381.1">
    <property type="nucleotide sequence ID" value="NZ_CP051180.1"/>
</dbReference>
<dbReference type="GO" id="GO:0005886">
    <property type="term" value="C:plasma membrane"/>
    <property type="evidence" value="ECO:0007669"/>
    <property type="project" value="UniProtKB-SubCell"/>
</dbReference>
<keyword evidence="14" id="KW-1185">Reference proteome</keyword>
<evidence type="ECO:0000256" key="4">
    <source>
        <dbReference type="ARBA" id="ARBA00022481"/>
    </source>
</evidence>
<proteinExistence type="inferred from homology"/>
<evidence type="ECO:0000256" key="6">
    <source>
        <dbReference type="ARBA" id="ARBA00022692"/>
    </source>
</evidence>
<evidence type="ECO:0000256" key="10">
    <source>
        <dbReference type="ARBA" id="ARBA00030775"/>
    </source>
</evidence>
<keyword evidence="3" id="KW-1003">Cell membrane</keyword>
<evidence type="ECO:0000256" key="9">
    <source>
        <dbReference type="ARBA" id="ARBA00025772"/>
    </source>
</evidence>
<evidence type="ECO:0000256" key="8">
    <source>
        <dbReference type="ARBA" id="ARBA00023136"/>
    </source>
</evidence>
<gene>
    <name evidence="13" type="ORF">HER31_09680</name>
</gene>
<keyword evidence="8 11" id="KW-0472">Membrane</keyword>
<dbReference type="Pfam" id="PF12019">
    <property type="entry name" value="GspH"/>
    <property type="match status" value="1"/>
</dbReference>
<reference evidence="13 14" key="1">
    <citation type="submission" date="2020-04" db="EMBL/GenBank/DDBJ databases">
        <title>Ferrimonas sp. S7 isolated from sea water.</title>
        <authorList>
            <person name="Bae S.S."/>
            <person name="Baek K."/>
        </authorList>
    </citation>
    <scope>NUCLEOTIDE SEQUENCE [LARGE SCALE GENOMIC DNA]</scope>
    <source>
        <strain evidence="13 14">S7</strain>
    </source>
</reference>
<dbReference type="SUPFAM" id="SSF54523">
    <property type="entry name" value="Pili subunits"/>
    <property type="match status" value="1"/>
</dbReference>
<name>A0A6H1UEU8_9GAMM</name>
<evidence type="ECO:0000259" key="12">
    <source>
        <dbReference type="Pfam" id="PF12019"/>
    </source>
</evidence>
<comment type="similarity">
    <text evidence="9">Belongs to the GSP H family.</text>
</comment>
<dbReference type="Gene3D" id="3.55.40.10">
    <property type="entry name" value="minor pseudopilin epsh domain"/>
    <property type="match status" value="1"/>
</dbReference>
<dbReference type="EMBL" id="CP051180">
    <property type="protein sequence ID" value="QIZ77120.1"/>
    <property type="molecule type" value="Genomic_DNA"/>
</dbReference>
<protein>
    <recommendedName>
        <fullName evidence="2">Type II secretion system protein H</fullName>
    </recommendedName>
    <alternativeName>
        <fullName evidence="10">General secretion pathway protein H</fullName>
    </alternativeName>
</protein>
<dbReference type="AlphaFoldDB" id="A0A6H1UEU8"/>
<evidence type="ECO:0000256" key="11">
    <source>
        <dbReference type="SAM" id="Phobius"/>
    </source>
</evidence>
<evidence type="ECO:0000256" key="7">
    <source>
        <dbReference type="ARBA" id="ARBA00022989"/>
    </source>
</evidence>
<feature type="domain" description="General secretion pathway GspH" evidence="12">
    <location>
        <begin position="52"/>
        <end position="168"/>
    </location>
</feature>
<accession>A0A6H1UEU8</accession>
<dbReference type="KEGG" id="fes:HER31_09680"/>
<evidence type="ECO:0000256" key="3">
    <source>
        <dbReference type="ARBA" id="ARBA00022475"/>
    </source>
</evidence>
<dbReference type="InterPro" id="IPR022346">
    <property type="entry name" value="T2SS_GspH"/>
</dbReference>
<dbReference type="GO" id="GO:0015627">
    <property type="term" value="C:type II protein secretion system complex"/>
    <property type="evidence" value="ECO:0007669"/>
    <property type="project" value="InterPro"/>
</dbReference>
<evidence type="ECO:0000313" key="14">
    <source>
        <dbReference type="Proteomes" id="UP000501602"/>
    </source>
</evidence>
<evidence type="ECO:0000313" key="13">
    <source>
        <dbReference type="EMBL" id="QIZ77120.1"/>
    </source>
</evidence>
<dbReference type="GO" id="GO:0015628">
    <property type="term" value="P:protein secretion by the type II secretion system"/>
    <property type="evidence" value="ECO:0007669"/>
    <property type="project" value="InterPro"/>
</dbReference>
<keyword evidence="7 11" id="KW-1133">Transmembrane helix</keyword>
<evidence type="ECO:0000256" key="5">
    <source>
        <dbReference type="ARBA" id="ARBA00022519"/>
    </source>
</evidence>
<feature type="transmembrane region" description="Helical" evidence="11">
    <location>
        <begin position="12"/>
        <end position="34"/>
    </location>
</feature>
<keyword evidence="4" id="KW-0488">Methylation</keyword>
<keyword evidence="5" id="KW-0997">Cell inner membrane</keyword>
<dbReference type="Proteomes" id="UP000501602">
    <property type="component" value="Chromosome"/>
</dbReference>